<dbReference type="GO" id="GO:0019693">
    <property type="term" value="P:ribose phosphate metabolic process"/>
    <property type="evidence" value="ECO:0007669"/>
    <property type="project" value="TreeGrafter"/>
</dbReference>
<dbReference type="GO" id="GO:0016787">
    <property type="term" value="F:hydrolase activity"/>
    <property type="evidence" value="ECO:0007669"/>
    <property type="project" value="UniProtKB-KW"/>
</dbReference>
<dbReference type="Gene3D" id="3.90.79.10">
    <property type="entry name" value="Nucleoside Triphosphate Pyrophosphohydrolase"/>
    <property type="match status" value="1"/>
</dbReference>
<name>I7M6M1_TETTS</name>
<dbReference type="EMBL" id="GG662665">
    <property type="protein sequence ID" value="EAR85462.2"/>
    <property type="molecule type" value="Genomic_DNA"/>
</dbReference>
<dbReference type="STRING" id="312017.I7M6M1"/>
<reference evidence="4" key="1">
    <citation type="journal article" date="2006" name="PLoS Biol.">
        <title>Macronuclear genome sequence of the ciliate Tetrahymena thermophila, a model eukaryote.</title>
        <authorList>
            <person name="Eisen J.A."/>
            <person name="Coyne R.S."/>
            <person name="Wu M."/>
            <person name="Wu D."/>
            <person name="Thiagarajan M."/>
            <person name="Wortman J.R."/>
            <person name="Badger J.H."/>
            <person name="Ren Q."/>
            <person name="Amedeo P."/>
            <person name="Jones K.M."/>
            <person name="Tallon L.J."/>
            <person name="Delcher A.L."/>
            <person name="Salzberg S.L."/>
            <person name="Silva J.C."/>
            <person name="Haas B.J."/>
            <person name="Majoros W.H."/>
            <person name="Farzad M."/>
            <person name="Carlton J.M."/>
            <person name="Smith R.K. Jr."/>
            <person name="Garg J."/>
            <person name="Pearlman R.E."/>
            <person name="Karrer K.M."/>
            <person name="Sun L."/>
            <person name="Manning G."/>
            <person name="Elde N.C."/>
            <person name="Turkewitz A.P."/>
            <person name="Asai D.J."/>
            <person name="Wilkes D.E."/>
            <person name="Wang Y."/>
            <person name="Cai H."/>
            <person name="Collins K."/>
            <person name="Stewart B.A."/>
            <person name="Lee S.R."/>
            <person name="Wilamowska K."/>
            <person name="Weinberg Z."/>
            <person name="Ruzzo W.L."/>
            <person name="Wloga D."/>
            <person name="Gaertig J."/>
            <person name="Frankel J."/>
            <person name="Tsao C.-C."/>
            <person name="Gorovsky M.A."/>
            <person name="Keeling P.J."/>
            <person name="Waller R.F."/>
            <person name="Patron N.J."/>
            <person name="Cherry J.M."/>
            <person name="Stover N.A."/>
            <person name="Krieger C.J."/>
            <person name="del Toro C."/>
            <person name="Ryder H.F."/>
            <person name="Williamson S.C."/>
            <person name="Barbeau R.A."/>
            <person name="Hamilton E.P."/>
            <person name="Orias E."/>
        </authorList>
    </citation>
    <scope>NUCLEOTIDE SEQUENCE [LARGE SCALE GENOMIC DNA]</scope>
    <source>
        <strain evidence="4">SB210</strain>
    </source>
</reference>
<dbReference type="GeneID" id="7830642"/>
<dbReference type="OrthoDB" id="10249920at2759"/>
<accession>I7M6M1</accession>
<feature type="domain" description="Nudix hydrolase" evidence="2">
    <location>
        <begin position="127"/>
        <end position="233"/>
    </location>
</feature>
<evidence type="ECO:0000313" key="3">
    <source>
        <dbReference type="EMBL" id="EAR85462.2"/>
    </source>
</evidence>
<dbReference type="RefSeq" id="XP_001033125.2">
    <property type="nucleotide sequence ID" value="XM_001033125.2"/>
</dbReference>
<dbReference type="KEGG" id="tet:TTHERM_00442120"/>
<dbReference type="SUPFAM" id="SSF55811">
    <property type="entry name" value="Nudix"/>
    <property type="match status" value="1"/>
</dbReference>
<gene>
    <name evidence="3" type="ORF">TTHERM_00442120</name>
</gene>
<dbReference type="PANTHER" id="PTHR11839">
    <property type="entry name" value="UDP/ADP-SUGAR PYROPHOSPHATASE"/>
    <property type="match status" value="1"/>
</dbReference>
<dbReference type="AlphaFoldDB" id="I7M6M1"/>
<dbReference type="InParanoid" id="I7M6M1"/>
<keyword evidence="4" id="KW-1185">Reference proteome</keyword>
<evidence type="ECO:0000313" key="4">
    <source>
        <dbReference type="Proteomes" id="UP000009168"/>
    </source>
</evidence>
<sequence length="271" mass="31103">MFFAIKNIINKLPSYISQAKSSTFSKQRKSSLNLGSTEFLTQRLLFSFSKMDNQQNQDIKNNQYSQPKRLGERDAFVGKWLKMKYIDFEIRGKKIENYESIERTTRIKNTPYDGVATFAIIKKDNQPSKLIIIANYRAPVDKFVLEIPAGLMDTPDLVQNAIRELKEETGYTAEEQPLKVSNKESPPTYTDPWRSCSCTKSVFLEVNGNKQENINPKQDLEDAESIFVHLIDIDENITDTLTTLAEKHGYIISSTLWCFAQGIQFAKTFQV</sequence>
<dbReference type="CDD" id="cd18888">
    <property type="entry name" value="NUDIX_ADPRase_Nudt5"/>
    <property type="match status" value="1"/>
</dbReference>
<evidence type="ECO:0000259" key="2">
    <source>
        <dbReference type="Pfam" id="PF00293"/>
    </source>
</evidence>
<dbReference type="Proteomes" id="UP000009168">
    <property type="component" value="Unassembled WGS sequence"/>
</dbReference>
<protein>
    <submittedName>
        <fullName evidence="3">NUDIX hydrolase</fullName>
    </submittedName>
</protein>
<dbReference type="InterPro" id="IPR000086">
    <property type="entry name" value="NUDIX_hydrolase_dom"/>
</dbReference>
<dbReference type="InterPro" id="IPR015797">
    <property type="entry name" value="NUDIX_hydrolase-like_dom_sf"/>
</dbReference>
<dbReference type="GO" id="GO:0006753">
    <property type="term" value="P:nucleoside phosphate metabolic process"/>
    <property type="evidence" value="ECO:0007669"/>
    <property type="project" value="TreeGrafter"/>
</dbReference>
<dbReference type="eggNOG" id="KOG3041">
    <property type="taxonomic scope" value="Eukaryota"/>
</dbReference>
<keyword evidence="1 3" id="KW-0378">Hydrolase</keyword>
<proteinExistence type="predicted"/>
<organism evidence="3 4">
    <name type="scientific">Tetrahymena thermophila (strain SB210)</name>
    <dbReference type="NCBI Taxonomy" id="312017"/>
    <lineage>
        <taxon>Eukaryota</taxon>
        <taxon>Sar</taxon>
        <taxon>Alveolata</taxon>
        <taxon>Ciliophora</taxon>
        <taxon>Intramacronucleata</taxon>
        <taxon>Oligohymenophorea</taxon>
        <taxon>Hymenostomatida</taxon>
        <taxon>Tetrahymenina</taxon>
        <taxon>Tetrahymenidae</taxon>
        <taxon>Tetrahymena</taxon>
    </lineage>
</organism>
<dbReference type="Pfam" id="PF00293">
    <property type="entry name" value="NUDIX"/>
    <property type="match status" value="1"/>
</dbReference>
<dbReference type="PANTHER" id="PTHR11839:SF1">
    <property type="entry name" value="ADP-SUGAR PYROPHOSPHATASE"/>
    <property type="match status" value="1"/>
</dbReference>
<evidence type="ECO:0000256" key="1">
    <source>
        <dbReference type="ARBA" id="ARBA00022801"/>
    </source>
</evidence>